<comment type="caution">
    <text evidence="10">The sequence shown here is derived from an EMBL/GenBank/DDBJ whole genome shotgun (WGS) entry which is preliminary data.</text>
</comment>
<dbReference type="SUPFAM" id="SSF161098">
    <property type="entry name" value="MetI-like"/>
    <property type="match status" value="1"/>
</dbReference>
<evidence type="ECO:0000256" key="8">
    <source>
        <dbReference type="SAM" id="MobiDB-lite"/>
    </source>
</evidence>
<evidence type="ECO:0000313" key="11">
    <source>
        <dbReference type="Proteomes" id="UP001550535"/>
    </source>
</evidence>
<dbReference type="InterPro" id="IPR035906">
    <property type="entry name" value="MetI-like_sf"/>
</dbReference>
<evidence type="ECO:0000256" key="5">
    <source>
        <dbReference type="ARBA" id="ARBA00022989"/>
    </source>
</evidence>
<accession>A0ABV2X4T4</accession>
<feature type="transmembrane region" description="Helical" evidence="7">
    <location>
        <begin position="48"/>
        <end position="74"/>
    </location>
</feature>
<evidence type="ECO:0000256" key="2">
    <source>
        <dbReference type="ARBA" id="ARBA00022448"/>
    </source>
</evidence>
<dbReference type="Gene3D" id="1.10.3720.10">
    <property type="entry name" value="MetI-like"/>
    <property type="match status" value="1"/>
</dbReference>
<dbReference type="Pfam" id="PF00528">
    <property type="entry name" value="BPD_transp_1"/>
    <property type="match status" value="1"/>
</dbReference>
<dbReference type="PANTHER" id="PTHR32243">
    <property type="entry name" value="MALTOSE TRANSPORT SYSTEM PERMEASE-RELATED"/>
    <property type="match status" value="1"/>
</dbReference>
<feature type="region of interest" description="Disordered" evidence="8">
    <location>
        <begin position="1"/>
        <end position="34"/>
    </location>
</feature>
<feature type="transmembrane region" description="Helical" evidence="7">
    <location>
        <begin position="116"/>
        <end position="136"/>
    </location>
</feature>
<keyword evidence="11" id="KW-1185">Reference proteome</keyword>
<keyword evidence="3" id="KW-1003">Cell membrane</keyword>
<name>A0ABV2X4T4_9NOCA</name>
<feature type="transmembrane region" description="Helical" evidence="7">
    <location>
        <begin position="277"/>
        <end position="296"/>
    </location>
</feature>
<dbReference type="Proteomes" id="UP001550535">
    <property type="component" value="Unassembled WGS sequence"/>
</dbReference>
<reference evidence="10 11" key="1">
    <citation type="submission" date="2024-06" db="EMBL/GenBank/DDBJ databases">
        <title>The Natural Products Discovery Center: Release of the First 8490 Sequenced Strains for Exploring Actinobacteria Biosynthetic Diversity.</title>
        <authorList>
            <person name="Kalkreuter E."/>
            <person name="Kautsar S.A."/>
            <person name="Yang D."/>
            <person name="Bader C.D."/>
            <person name="Teijaro C.N."/>
            <person name="Fluegel L."/>
            <person name="Davis C.M."/>
            <person name="Simpson J.R."/>
            <person name="Lauterbach L."/>
            <person name="Steele A.D."/>
            <person name="Gui C."/>
            <person name="Meng S."/>
            <person name="Li G."/>
            <person name="Viehrig K."/>
            <person name="Ye F."/>
            <person name="Su P."/>
            <person name="Kiefer A.F."/>
            <person name="Nichols A."/>
            <person name="Cepeda A.J."/>
            <person name="Yan W."/>
            <person name="Fan B."/>
            <person name="Jiang Y."/>
            <person name="Adhikari A."/>
            <person name="Zheng C.-J."/>
            <person name="Schuster L."/>
            <person name="Cowan T.M."/>
            <person name="Smanski M.J."/>
            <person name="Chevrette M.G."/>
            <person name="De Carvalho L.P.S."/>
            <person name="Shen B."/>
        </authorList>
    </citation>
    <scope>NUCLEOTIDE SEQUENCE [LARGE SCALE GENOMIC DNA]</scope>
    <source>
        <strain evidence="10 11">NPDC019434</strain>
    </source>
</reference>
<keyword evidence="5 7" id="KW-1133">Transmembrane helix</keyword>
<evidence type="ECO:0000256" key="3">
    <source>
        <dbReference type="ARBA" id="ARBA00022475"/>
    </source>
</evidence>
<dbReference type="PANTHER" id="PTHR32243:SF18">
    <property type="entry name" value="INNER MEMBRANE ABC TRANSPORTER PERMEASE PROTEIN YCJP"/>
    <property type="match status" value="1"/>
</dbReference>
<evidence type="ECO:0000256" key="4">
    <source>
        <dbReference type="ARBA" id="ARBA00022692"/>
    </source>
</evidence>
<feature type="transmembrane region" description="Helical" evidence="7">
    <location>
        <begin position="148"/>
        <end position="172"/>
    </location>
</feature>
<keyword evidence="2 7" id="KW-0813">Transport</keyword>
<feature type="transmembrane region" description="Helical" evidence="7">
    <location>
        <begin position="226"/>
        <end position="247"/>
    </location>
</feature>
<dbReference type="EMBL" id="JBEYBR010000005">
    <property type="protein sequence ID" value="MEU2120908.1"/>
    <property type="molecule type" value="Genomic_DNA"/>
</dbReference>
<feature type="transmembrane region" description="Helical" evidence="7">
    <location>
        <begin position="178"/>
        <end position="205"/>
    </location>
</feature>
<sequence>MSADRAAQADAQGRAQEARSAMNRTGAPSRRVLPPIDRAPLRRRRRRAVWVQLACTAVSVFMALPIVLIGLAAVSSREALNEFPKPLVPREFSTETLAAFFRATGTVAALGNSVLVGLYTVFWSLVIGAPAGYALARHAFRGKDTYQVFILFVRALPIVVLSVPLATLFLRVDVYDTVLAVTLVHTTLALPTTVLITASIFVAVPPDLEEAARVFGCTRWQAARRVVVPLALPGLAASSIFTFVLSWNEILGATIVTLGHRTLPAQVLTALDEASTAYRFAGGFALIIPALAFIFVMRRYLVNMWGTTLR</sequence>
<evidence type="ECO:0000256" key="7">
    <source>
        <dbReference type="RuleBase" id="RU363032"/>
    </source>
</evidence>
<dbReference type="CDD" id="cd06261">
    <property type="entry name" value="TM_PBP2"/>
    <property type="match status" value="1"/>
</dbReference>
<dbReference type="RefSeq" id="WP_245676073.1">
    <property type="nucleotide sequence ID" value="NZ_JBEYBM010000004.1"/>
</dbReference>
<proteinExistence type="inferred from homology"/>
<gene>
    <name evidence="10" type="ORF">ABZ507_03665</name>
</gene>
<evidence type="ECO:0000313" key="10">
    <source>
        <dbReference type="EMBL" id="MEU2120908.1"/>
    </source>
</evidence>
<evidence type="ECO:0000256" key="1">
    <source>
        <dbReference type="ARBA" id="ARBA00004651"/>
    </source>
</evidence>
<protein>
    <submittedName>
        <fullName evidence="10">Carbohydrate ABC transporter permease</fullName>
    </submittedName>
</protein>
<comment type="subcellular location">
    <subcellularLocation>
        <location evidence="1 7">Cell membrane</location>
        <topology evidence="1 7">Multi-pass membrane protein</topology>
    </subcellularLocation>
</comment>
<comment type="similarity">
    <text evidence="7">Belongs to the binding-protein-dependent transport system permease family.</text>
</comment>
<feature type="domain" description="ABC transmembrane type-1" evidence="9">
    <location>
        <begin position="110"/>
        <end position="297"/>
    </location>
</feature>
<dbReference type="InterPro" id="IPR000515">
    <property type="entry name" value="MetI-like"/>
</dbReference>
<keyword evidence="4 7" id="KW-0812">Transmembrane</keyword>
<dbReference type="InterPro" id="IPR050901">
    <property type="entry name" value="BP-dep_ABC_trans_perm"/>
</dbReference>
<dbReference type="PROSITE" id="PS50928">
    <property type="entry name" value="ABC_TM1"/>
    <property type="match status" value="1"/>
</dbReference>
<evidence type="ECO:0000256" key="6">
    <source>
        <dbReference type="ARBA" id="ARBA00023136"/>
    </source>
</evidence>
<feature type="compositionally biased region" description="Low complexity" evidence="8">
    <location>
        <begin position="1"/>
        <end position="19"/>
    </location>
</feature>
<keyword evidence="6 7" id="KW-0472">Membrane</keyword>
<organism evidence="10 11">
    <name type="scientific">Nocardia niwae</name>
    <dbReference type="NCBI Taxonomy" id="626084"/>
    <lineage>
        <taxon>Bacteria</taxon>
        <taxon>Bacillati</taxon>
        <taxon>Actinomycetota</taxon>
        <taxon>Actinomycetes</taxon>
        <taxon>Mycobacteriales</taxon>
        <taxon>Nocardiaceae</taxon>
        <taxon>Nocardia</taxon>
    </lineage>
</organism>
<evidence type="ECO:0000259" key="9">
    <source>
        <dbReference type="PROSITE" id="PS50928"/>
    </source>
</evidence>